<dbReference type="GeneID" id="22111461"/>
<name>A0A097EY08_9CAUD</name>
<protein>
    <submittedName>
        <fullName evidence="1">Uncharacterized protein</fullName>
    </submittedName>
</protein>
<gene>
    <name evidence="1" type="primary">421</name>
    <name evidence="1" type="ORF">PBI_121Q_421</name>
</gene>
<dbReference type="Proteomes" id="UP000029889">
    <property type="component" value="Segment"/>
</dbReference>
<evidence type="ECO:0000313" key="1">
    <source>
        <dbReference type="EMBL" id="AIT14311.1"/>
    </source>
</evidence>
<dbReference type="EMBL" id="KM507819">
    <property type="protein sequence ID" value="AIT14311.1"/>
    <property type="molecule type" value="Genomic_DNA"/>
</dbReference>
<evidence type="ECO:0000313" key="2">
    <source>
        <dbReference type="Proteomes" id="UP000029889"/>
    </source>
</evidence>
<dbReference type="RefSeq" id="YP_009102008.1">
    <property type="nucleotide sequence ID" value="NC_025447.1"/>
</dbReference>
<reference evidence="1 2" key="1">
    <citation type="submission" date="2014-09" db="EMBL/GenBank/DDBJ databases">
        <authorList>
            <person name="Lapin J.S."/>
            <person name="Pope W.H."/>
            <person name="Hua J."/>
            <person name="Ford M.E."/>
            <person name="Conway J.F."/>
            <person name="Hatfull G.F."/>
            <person name="Hendrix R.W."/>
        </authorList>
    </citation>
    <scope>NUCLEOTIDE SEQUENCE [LARGE SCALE GENOMIC DNA]</scope>
</reference>
<dbReference type="KEGG" id="vg:22111461"/>
<keyword evidence="2" id="KW-1185">Reference proteome</keyword>
<organism evidence="1 2">
    <name type="scientific">Escherichia phage 121Q</name>
    <dbReference type="NCBI Taxonomy" id="1555202"/>
    <lineage>
        <taxon>Viruses</taxon>
        <taxon>Duplodnaviria</taxon>
        <taxon>Heunggongvirae</taxon>
        <taxon>Uroviricota</taxon>
        <taxon>Caudoviricetes</taxon>
        <taxon>Asteriusvirus</taxon>
        <taxon>Asteriusvirus av121Q</taxon>
    </lineage>
</organism>
<proteinExistence type="predicted"/>
<dbReference type="OrthoDB" id="16860at10239"/>
<accession>A0A097EY08</accession>
<sequence>MTNTNTNTYFRYLRLGLSLRPIRGKCDSLADLDYAYALHHEGVQYVLGDYGEFEETNDSTGINAGVENLNNIANSSRHDIVLQIQNFIEQHTGKRVWCYVGTDAQMSISFGNDEGYVAQLIMDFESEEKFLEFKEKIIQSLVDMGIPEDKMPEVQNIDEFVLIPSDEKYDAMFTALNIPGVIVEYFDDGDDSIYIDLDDDDDDE</sequence>